<evidence type="ECO:0000313" key="13">
    <source>
        <dbReference type="EMBL" id="ENN74904.1"/>
    </source>
</evidence>
<evidence type="ECO:0000256" key="3">
    <source>
        <dbReference type="ARBA" id="ARBA00021330"/>
    </source>
</evidence>
<evidence type="ECO:0000256" key="5">
    <source>
        <dbReference type="ARBA" id="ARBA00022679"/>
    </source>
</evidence>
<dbReference type="HOGENOM" id="CLU_044646_2_0_1"/>
<dbReference type="PANTHER" id="PTHR21404:SF3">
    <property type="entry name" value="SMALL RNA 2'-O-METHYLTRANSFERASE"/>
    <property type="match status" value="1"/>
</dbReference>
<name>N6T420_DENPD</name>
<proteinExistence type="inferred from homology"/>
<evidence type="ECO:0000256" key="2">
    <source>
        <dbReference type="ARBA" id="ARBA00009026"/>
    </source>
</evidence>
<dbReference type="AlphaFoldDB" id="N6T420"/>
<dbReference type="SUPFAM" id="SSF53335">
    <property type="entry name" value="S-adenosyl-L-methionine-dependent methyltransferases"/>
    <property type="match status" value="1"/>
</dbReference>
<keyword evidence="4" id="KW-0489">Methyltransferase</keyword>
<dbReference type="OMA" id="CNAVIAI"/>
<evidence type="ECO:0000256" key="12">
    <source>
        <dbReference type="ARBA" id="ARBA00048418"/>
    </source>
</evidence>
<evidence type="ECO:0000256" key="10">
    <source>
        <dbReference type="ARBA" id="ARBA00023158"/>
    </source>
</evidence>
<dbReference type="PANTHER" id="PTHR21404">
    <property type="entry name" value="HEN1"/>
    <property type="match status" value="1"/>
</dbReference>
<dbReference type="OrthoDB" id="2154311at2759"/>
<evidence type="ECO:0000256" key="6">
    <source>
        <dbReference type="ARBA" id="ARBA00022691"/>
    </source>
</evidence>
<keyword evidence="5" id="KW-0808">Transferase</keyword>
<organism evidence="13">
    <name type="scientific">Dendroctonus ponderosae</name>
    <name type="common">Mountain pine beetle</name>
    <dbReference type="NCBI Taxonomy" id="77166"/>
    <lineage>
        <taxon>Eukaryota</taxon>
        <taxon>Metazoa</taxon>
        <taxon>Ecdysozoa</taxon>
        <taxon>Arthropoda</taxon>
        <taxon>Hexapoda</taxon>
        <taxon>Insecta</taxon>
        <taxon>Pterygota</taxon>
        <taxon>Neoptera</taxon>
        <taxon>Endopterygota</taxon>
        <taxon>Coleoptera</taxon>
        <taxon>Polyphaga</taxon>
        <taxon>Cucujiformia</taxon>
        <taxon>Curculionidae</taxon>
        <taxon>Scolytinae</taxon>
        <taxon>Dendroctonus</taxon>
    </lineage>
</organism>
<dbReference type="GO" id="GO:0003723">
    <property type="term" value="F:RNA binding"/>
    <property type="evidence" value="ECO:0007669"/>
    <property type="project" value="UniProtKB-KW"/>
</dbReference>
<evidence type="ECO:0000256" key="1">
    <source>
        <dbReference type="ARBA" id="ARBA00001946"/>
    </source>
</evidence>
<comment type="similarity">
    <text evidence="2">Belongs to the methyltransferase superfamily. HEN1 family.</text>
</comment>
<dbReference type="EMBL" id="KB741026">
    <property type="protein sequence ID" value="ENN74904.1"/>
    <property type="molecule type" value="Genomic_DNA"/>
</dbReference>
<evidence type="ECO:0000256" key="8">
    <source>
        <dbReference type="ARBA" id="ARBA00022842"/>
    </source>
</evidence>
<keyword evidence="9" id="KW-0694">RNA-binding</keyword>
<gene>
    <name evidence="13" type="ORF">YQE_08482</name>
</gene>
<protein>
    <recommendedName>
        <fullName evidence="3">Small RNA 2'-O-methyltransferase</fullName>
        <ecNumber evidence="11">2.1.1.386</ecNumber>
    </recommendedName>
</protein>
<sequence>MIIIFHYIGMIFFQILRNRKRLKSTKTDEDVEHSWTFDPPVYRQRYWKIYEILVQENLRNNVKKLVDFGCGEFSLFSYIKRLNVEEMVFVDIDEALMVRNIDRLEPFIVDRLKRRSSPLVVTALRGSAADPDYRLRKTDVVTAIEIIEHLYPDTLDALPYNVFQFVRPKLAIFTTPNADFNVVFGRMRGAMRHPDHKFEWTRQQFED</sequence>
<feature type="non-terminal residue" evidence="13">
    <location>
        <position position="207"/>
    </location>
</feature>
<feature type="non-terminal residue" evidence="13">
    <location>
        <position position="1"/>
    </location>
</feature>
<reference evidence="13" key="1">
    <citation type="journal article" date="2013" name="Genome Biol.">
        <title>Draft genome of the mountain pine beetle, Dendroctonus ponderosae Hopkins, a major forest pest.</title>
        <authorList>
            <person name="Keeling C.I."/>
            <person name="Yuen M.M."/>
            <person name="Liao N.Y."/>
            <person name="Docking T.R."/>
            <person name="Chan S.K."/>
            <person name="Taylor G.A."/>
            <person name="Palmquist D.L."/>
            <person name="Jackman S.D."/>
            <person name="Nguyen A."/>
            <person name="Li M."/>
            <person name="Henderson H."/>
            <person name="Janes J.K."/>
            <person name="Zhao Y."/>
            <person name="Pandoh P."/>
            <person name="Moore R."/>
            <person name="Sperling F.A."/>
            <person name="Huber D.P."/>
            <person name="Birol I."/>
            <person name="Jones S.J."/>
            <person name="Bohlmann J."/>
        </authorList>
    </citation>
    <scope>NUCLEOTIDE SEQUENCE</scope>
</reference>
<keyword evidence="6" id="KW-0949">S-adenosyl-L-methionine</keyword>
<dbReference type="GO" id="GO:0030422">
    <property type="term" value="P:siRNA processing"/>
    <property type="evidence" value="ECO:0007669"/>
    <property type="project" value="TreeGrafter"/>
</dbReference>
<dbReference type="GO" id="GO:0001510">
    <property type="term" value="P:RNA methylation"/>
    <property type="evidence" value="ECO:0007669"/>
    <property type="project" value="InterPro"/>
</dbReference>
<evidence type="ECO:0000256" key="9">
    <source>
        <dbReference type="ARBA" id="ARBA00022884"/>
    </source>
</evidence>
<dbReference type="GO" id="GO:0005737">
    <property type="term" value="C:cytoplasm"/>
    <property type="evidence" value="ECO:0007669"/>
    <property type="project" value="TreeGrafter"/>
</dbReference>
<dbReference type="InterPro" id="IPR029063">
    <property type="entry name" value="SAM-dependent_MTases_sf"/>
</dbReference>
<dbReference type="Gene3D" id="3.40.50.150">
    <property type="entry name" value="Vaccinia Virus protein VP39"/>
    <property type="match status" value="1"/>
</dbReference>
<keyword evidence="8" id="KW-0460">Magnesium</keyword>
<comment type="cofactor">
    <cofactor evidence="1">
        <name>Mg(2+)</name>
        <dbReference type="ChEBI" id="CHEBI:18420"/>
    </cofactor>
</comment>
<comment type="catalytic activity">
    <reaction evidence="12">
        <text>small RNA 3'-end nucleotide + S-adenosyl-L-methionine = small RNA 3'-end 2'-O-methylnucleotide + S-adenosyl-L-homocysteine + H(+)</text>
        <dbReference type="Rhea" id="RHEA:37887"/>
        <dbReference type="Rhea" id="RHEA-COMP:10415"/>
        <dbReference type="Rhea" id="RHEA-COMP:10416"/>
        <dbReference type="ChEBI" id="CHEBI:15378"/>
        <dbReference type="ChEBI" id="CHEBI:57856"/>
        <dbReference type="ChEBI" id="CHEBI:59789"/>
        <dbReference type="ChEBI" id="CHEBI:74896"/>
        <dbReference type="ChEBI" id="CHEBI:74898"/>
        <dbReference type="EC" id="2.1.1.386"/>
    </reaction>
</comment>
<dbReference type="InterPro" id="IPR026610">
    <property type="entry name" value="Hen1"/>
</dbReference>
<dbReference type="GO" id="GO:0034587">
    <property type="term" value="P:piRNA processing"/>
    <property type="evidence" value="ECO:0007669"/>
    <property type="project" value="TreeGrafter"/>
</dbReference>
<dbReference type="GO" id="GO:0090486">
    <property type="term" value="F:small RNA 2'-O-methyltransferase activity"/>
    <property type="evidence" value="ECO:0007669"/>
    <property type="project" value="UniProtKB-EC"/>
</dbReference>
<keyword evidence="7" id="KW-0479">Metal-binding</keyword>
<evidence type="ECO:0000256" key="7">
    <source>
        <dbReference type="ARBA" id="ARBA00022723"/>
    </source>
</evidence>
<evidence type="ECO:0000256" key="11">
    <source>
        <dbReference type="ARBA" id="ARBA00035025"/>
    </source>
</evidence>
<keyword evidence="10" id="KW-0943">RNA-mediated gene silencing</keyword>
<dbReference type="GO" id="GO:0005634">
    <property type="term" value="C:nucleus"/>
    <property type="evidence" value="ECO:0007669"/>
    <property type="project" value="TreeGrafter"/>
</dbReference>
<evidence type="ECO:0000256" key="4">
    <source>
        <dbReference type="ARBA" id="ARBA00022603"/>
    </source>
</evidence>
<dbReference type="EC" id="2.1.1.386" evidence="11"/>
<dbReference type="GO" id="GO:0046872">
    <property type="term" value="F:metal ion binding"/>
    <property type="evidence" value="ECO:0007669"/>
    <property type="project" value="UniProtKB-KW"/>
</dbReference>
<accession>N6T420</accession>